<sequence>MRNLLNSGVLIILMVCGVCFSTELKAQDKNDPMGVTGTTVNSDKSKVLQDIELNTVSIKYKVQTPRVKFTMERLPVDIKINYEKLESLKNVIKQEPKRLIFMSKKFEKPVEFSPSSVVEHTVSGSQ</sequence>
<name>B3QUD0_CHLT3</name>
<dbReference type="HOGENOM" id="CLU_1977610_0_0_10"/>
<dbReference type="RefSeq" id="WP_012500463.1">
    <property type="nucleotide sequence ID" value="NC_011026.1"/>
</dbReference>
<dbReference type="Proteomes" id="UP000001208">
    <property type="component" value="Chromosome"/>
</dbReference>
<feature type="chain" id="PRO_5002795785" evidence="1">
    <location>
        <begin position="27"/>
        <end position="126"/>
    </location>
</feature>
<evidence type="ECO:0000256" key="1">
    <source>
        <dbReference type="SAM" id="SignalP"/>
    </source>
</evidence>
<keyword evidence="3" id="KW-1185">Reference proteome</keyword>
<evidence type="ECO:0000313" key="2">
    <source>
        <dbReference type="EMBL" id="ACF14379.1"/>
    </source>
</evidence>
<reference evidence="2 3" key="1">
    <citation type="submission" date="2008-06" db="EMBL/GenBank/DDBJ databases">
        <title>Complete sequence of Chloroherpeton thalassium ATCC 35110.</title>
        <authorList>
            <consortium name="US DOE Joint Genome Institute"/>
            <person name="Lucas S."/>
            <person name="Copeland A."/>
            <person name="Lapidus A."/>
            <person name="Glavina del Rio T."/>
            <person name="Dalin E."/>
            <person name="Tice H."/>
            <person name="Bruce D."/>
            <person name="Goodwin L."/>
            <person name="Pitluck S."/>
            <person name="Schmutz J."/>
            <person name="Larimer F."/>
            <person name="Land M."/>
            <person name="Hauser L."/>
            <person name="Kyrpides N."/>
            <person name="Mikhailova N."/>
            <person name="Liu Z."/>
            <person name="Li T."/>
            <person name="Zhao F."/>
            <person name="Overmann J."/>
            <person name="Bryant D.A."/>
            <person name="Richardson P."/>
        </authorList>
    </citation>
    <scope>NUCLEOTIDE SEQUENCE [LARGE SCALE GENOMIC DNA]</scope>
    <source>
        <strain evidence="3">ATCC 35110 / GB-78</strain>
    </source>
</reference>
<organism evidence="2 3">
    <name type="scientific">Chloroherpeton thalassium (strain ATCC 35110 / GB-78)</name>
    <dbReference type="NCBI Taxonomy" id="517418"/>
    <lineage>
        <taxon>Bacteria</taxon>
        <taxon>Pseudomonadati</taxon>
        <taxon>Chlorobiota</taxon>
        <taxon>Chlorobiia</taxon>
        <taxon>Chlorobiales</taxon>
        <taxon>Chloroherpetonaceae</taxon>
        <taxon>Chloroherpeton</taxon>
    </lineage>
</organism>
<dbReference type="EMBL" id="CP001100">
    <property type="protein sequence ID" value="ACF14379.1"/>
    <property type="molecule type" value="Genomic_DNA"/>
</dbReference>
<keyword evidence="1" id="KW-0732">Signal</keyword>
<dbReference type="KEGG" id="cts:Ctha_1925"/>
<dbReference type="eggNOG" id="ENOG502ZMWX">
    <property type="taxonomic scope" value="Bacteria"/>
</dbReference>
<feature type="signal peptide" evidence="1">
    <location>
        <begin position="1"/>
        <end position="26"/>
    </location>
</feature>
<dbReference type="AlphaFoldDB" id="B3QUD0"/>
<gene>
    <name evidence="2" type="ordered locus">Ctha_1925</name>
</gene>
<dbReference type="STRING" id="517418.Ctha_1925"/>
<protein>
    <submittedName>
        <fullName evidence="2">Uncharacterized protein</fullName>
    </submittedName>
</protein>
<proteinExistence type="predicted"/>
<accession>B3QUD0</accession>
<evidence type="ECO:0000313" key="3">
    <source>
        <dbReference type="Proteomes" id="UP000001208"/>
    </source>
</evidence>